<protein>
    <submittedName>
        <fullName evidence="9">Acetylornithine deacetylase</fullName>
    </submittedName>
</protein>
<evidence type="ECO:0000256" key="3">
    <source>
        <dbReference type="ARBA" id="ARBA00006247"/>
    </source>
</evidence>
<dbReference type="InterPro" id="IPR002933">
    <property type="entry name" value="Peptidase_M20"/>
</dbReference>
<name>A0A917K3N5_9PROT</name>
<keyword evidence="6" id="KW-0862">Zinc</keyword>
<keyword evidence="10" id="KW-1185">Reference proteome</keyword>
<gene>
    <name evidence="9" type="ORF">GCM10011320_03290</name>
</gene>
<evidence type="ECO:0000256" key="4">
    <source>
        <dbReference type="ARBA" id="ARBA00022723"/>
    </source>
</evidence>
<keyword evidence="7" id="KW-0170">Cobalt</keyword>
<evidence type="ECO:0000313" key="9">
    <source>
        <dbReference type="EMBL" id="GGI99821.1"/>
    </source>
</evidence>
<comment type="caution">
    <text evidence="9">The sequence shown here is derived from an EMBL/GenBank/DDBJ whole genome shotgun (WGS) entry which is preliminary data.</text>
</comment>
<evidence type="ECO:0000256" key="2">
    <source>
        <dbReference type="ARBA" id="ARBA00001947"/>
    </source>
</evidence>
<dbReference type="InterPro" id="IPR010182">
    <property type="entry name" value="ArgE/DapE"/>
</dbReference>
<accession>A0A917K3N5</accession>
<dbReference type="PANTHER" id="PTHR43808">
    <property type="entry name" value="ACETYLORNITHINE DEACETYLASE"/>
    <property type="match status" value="1"/>
</dbReference>
<evidence type="ECO:0000256" key="1">
    <source>
        <dbReference type="ARBA" id="ARBA00001941"/>
    </source>
</evidence>
<dbReference type="SUPFAM" id="SSF55031">
    <property type="entry name" value="Bacterial exopeptidase dimerisation domain"/>
    <property type="match status" value="1"/>
</dbReference>
<proteinExistence type="inferred from homology"/>
<dbReference type="GO" id="GO:0046872">
    <property type="term" value="F:metal ion binding"/>
    <property type="evidence" value="ECO:0007669"/>
    <property type="project" value="UniProtKB-KW"/>
</dbReference>
<evidence type="ECO:0000256" key="7">
    <source>
        <dbReference type="ARBA" id="ARBA00023285"/>
    </source>
</evidence>
<evidence type="ECO:0000313" key="10">
    <source>
        <dbReference type="Proteomes" id="UP000661507"/>
    </source>
</evidence>
<dbReference type="SUPFAM" id="SSF53187">
    <property type="entry name" value="Zn-dependent exopeptidases"/>
    <property type="match status" value="1"/>
</dbReference>
<comment type="similarity">
    <text evidence="3">Belongs to the peptidase M20A family.</text>
</comment>
<dbReference type="Pfam" id="PF07687">
    <property type="entry name" value="M20_dimer"/>
    <property type="match status" value="1"/>
</dbReference>
<dbReference type="NCBIfam" id="NF005306">
    <property type="entry name" value="PRK06837.1"/>
    <property type="match status" value="1"/>
</dbReference>
<keyword evidence="5" id="KW-0378">Hydrolase</keyword>
<dbReference type="InterPro" id="IPR011650">
    <property type="entry name" value="Peptidase_M20_dimer"/>
</dbReference>
<dbReference type="Pfam" id="PF01546">
    <property type="entry name" value="Peptidase_M20"/>
    <property type="match status" value="1"/>
</dbReference>
<comment type="cofactor">
    <cofactor evidence="2">
        <name>Zn(2+)</name>
        <dbReference type="ChEBI" id="CHEBI:29105"/>
    </cofactor>
</comment>
<dbReference type="EMBL" id="BMKW01000001">
    <property type="protein sequence ID" value="GGI99821.1"/>
    <property type="molecule type" value="Genomic_DNA"/>
</dbReference>
<evidence type="ECO:0000256" key="5">
    <source>
        <dbReference type="ARBA" id="ARBA00022801"/>
    </source>
</evidence>
<reference evidence="9" key="2">
    <citation type="submission" date="2020-09" db="EMBL/GenBank/DDBJ databases">
        <authorList>
            <person name="Sun Q."/>
            <person name="Zhou Y."/>
        </authorList>
    </citation>
    <scope>NUCLEOTIDE SEQUENCE</scope>
    <source>
        <strain evidence="9">CGMCC 1.3617</strain>
    </source>
</reference>
<dbReference type="InterPro" id="IPR036264">
    <property type="entry name" value="Bact_exopeptidase_dim_dom"/>
</dbReference>
<dbReference type="Gene3D" id="3.30.70.360">
    <property type="match status" value="1"/>
</dbReference>
<dbReference type="InterPro" id="IPR050072">
    <property type="entry name" value="Peptidase_M20A"/>
</dbReference>
<reference evidence="9" key="1">
    <citation type="journal article" date="2014" name="Int. J. Syst. Evol. Microbiol.">
        <title>Complete genome sequence of Corynebacterium casei LMG S-19264T (=DSM 44701T), isolated from a smear-ripened cheese.</title>
        <authorList>
            <consortium name="US DOE Joint Genome Institute (JGI-PGF)"/>
            <person name="Walter F."/>
            <person name="Albersmeier A."/>
            <person name="Kalinowski J."/>
            <person name="Ruckert C."/>
        </authorList>
    </citation>
    <scope>NUCLEOTIDE SEQUENCE</scope>
    <source>
        <strain evidence="9">CGMCC 1.3617</strain>
    </source>
</reference>
<organism evidence="9 10">
    <name type="scientific">Neoroseomonas lacus</name>
    <dbReference type="NCBI Taxonomy" id="287609"/>
    <lineage>
        <taxon>Bacteria</taxon>
        <taxon>Pseudomonadati</taxon>
        <taxon>Pseudomonadota</taxon>
        <taxon>Alphaproteobacteria</taxon>
        <taxon>Acetobacterales</taxon>
        <taxon>Acetobacteraceae</taxon>
        <taxon>Neoroseomonas</taxon>
    </lineage>
</organism>
<dbReference type="GO" id="GO:0016787">
    <property type="term" value="F:hydrolase activity"/>
    <property type="evidence" value="ECO:0007669"/>
    <property type="project" value="UniProtKB-KW"/>
</dbReference>
<dbReference type="AlphaFoldDB" id="A0A917K3N5"/>
<evidence type="ECO:0000256" key="6">
    <source>
        <dbReference type="ARBA" id="ARBA00022833"/>
    </source>
</evidence>
<comment type="cofactor">
    <cofactor evidence="1">
        <name>Co(2+)</name>
        <dbReference type="ChEBI" id="CHEBI:48828"/>
    </cofactor>
</comment>
<feature type="domain" description="Peptidase M20 dimerisation" evidence="8">
    <location>
        <begin position="210"/>
        <end position="320"/>
    </location>
</feature>
<keyword evidence="4" id="KW-0479">Metal-binding</keyword>
<sequence>MTEPLDPGARRAILAAVDALRDDAVHTLERLVRCPSTLGNEASALNEMARVYEGLGLTPRRVPTVPEQLAAHPGFSPPLVPYEGRDNVVAVHVPRERKGRSLALQGHVDVVPEGAADMWETPPYQPVIRDGRLYGRGAGDMKAGIVSYVSAFKALRLAGLQPAAEVQMQSVIEEECTGNGALAAMLAMPRTDAVIIPEPGPGLPAMYSAEVGVVWAWVTVSGRPAHVRDMQAGLNAIKAANAIAARFEDYQAEMNKAERIHASFRGVNHPVNVNFGTIEGGEWNSSVPTRARIGMRVGVMMGYTAAQTKADIERLVAEAALDPALKGATVKLEFKGFMADPCVFDMNAPIVTMAKGHFADVSGGFLRDYPATGLTDGRFFTLYQDTPVACFGPDAQEIHGIDESVGLDSMHDITRTIALTMAEWCGVEKAA</sequence>
<evidence type="ECO:0000259" key="8">
    <source>
        <dbReference type="Pfam" id="PF07687"/>
    </source>
</evidence>
<dbReference type="RefSeq" id="WP_188965163.1">
    <property type="nucleotide sequence ID" value="NZ_BMKW01000001.1"/>
</dbReference>
<dbReference type="NCBIfam" id="TIGR01910">
    <property type="entry name" value="DapE-ArgE"/>
    <property type="match status" value="1"/>
</dbReference>
<dbReference type="Proteomes" id="UP000661507">
    <property type="component" value="Unassembled WGS sequence"/>
</dbReference>
<dbReference type="Gene3D" id="3.40.630.10">
    <property type="entry name" value="Zn peptidases"/>
    <property type="match status" value="1"/>
</dbReference>
<dbReference type="PANTHER" id="PTHR43808:SF25">
    <property type="entry name" value="PEPTIDASE M20 DIMERISATION DOMAIN-CONTAINING PROTEIN"/>
    <property type="match status" value="1"/>
</dbReference>